<gene>
    <name evidence="4" type="ORF">H6G05_16820</name>
</gene>
<dbReference type="NCBIfam" id="TIGR01901">
    <property type="entry name" value="adhes_NPXG"/>
    <property type="match status" value="1"/>
</dbReference>
<accession>A0ABR8CCQ0</accession>
<dbReference type="InterPro" id="IPR008638">
    <property type="entry name" value="FhaB/CdiA-like_TPS"/>
</dbReference>
<organism evidence="4 5">
    <name type="scientific">Phormidium tenue FACHB-1050</name>
    <dbReference type="NCBI Taxonomy" id="2692857"/>
    <lineage>
        <taxon>Bacteria</taxon>
        <taxon>Bacillati</taxon>
        <taxon>Cyanobacteriota</taxon>
        <taxon>Cyanophyceae</taxon>
        <taxon>Oscillatoriophycideae</taxon>
        <taxon>Oscillatoriales</taxon>
        <taxon>Oscillatoriaceae</taxon>
        <taxon>Phormidium</taxon>
    </lineage>
</organism>
<dbReference type="EMBL" id="JACJQY010000030">
    <property type="protein sequence ID" value="MBD2318504.1"/>
    <property type="molecule type" value="Genomic_DNA"/>
</dbReference>
<evidence type="ECO:0000259" key="3">
    <source>
        <dbReference type="SMART" id="SM00912"/>
    </source>
</evidence>
<dbReference type="RefSeq" id="WP_190579562.1">
    <property type="nucleotide sequence ID" value="NZ_CAWPQU010000024.1"/>
</dbReference>
<dbReference type="InterPro" id="IPR012334">
    <property type="entry name" value="Pectin_lyas_fold"/>
</dbReference>
<keyword evidence="5" id="KW-1185">Reference proteome</keyword>
<feature type="region of interest" description="Disordered" evidence="1">
    <location>
        <begin position="1639"/>
        <end position="1671"/>
    </location>
</feature>
<comment type="caution">
    <text evidence="4">The sequence shown here is derived from an EMBL/GenBank/DDBJ whole genome shotgun (WGS) entry which is preliminary data.</text>
</comment>
<dbReference type="Gene3D" id="2.160.20.10">
    <property type="entry name" value="Single-stranded right-handed beta-helix, Pectin lyase-like"/>
    <property type="match status" value="2"/>
</dbReference>
<feature type="chain" id="PRO_5047209756" evidence="2">
    <location>
        <begin position="27"/>
        <end position="1713"/>
    </location>
</feature>
<proteinExistence type="predicted"/>
<evidence type="ECO:0000313" key="5">
    <source>
        <dbReference type="Proteomes" id="UP000618445"/>
    </source>
</evidence>
<dbReference type="SUPFAM" id="SSF51126">
    <property type="entry name" value="Pectin lyase-like"/>
    <property type="match status" value="3"/>
</dbReference>
<sequence>MREHNFKKAAIASVISIISFSLFSHASSAQNAIAPDNTLPGNTSVNFNSANQTYTITGGTQVGGNQFHSFQDFSVPTSNTAHFDNALTTTNVIGRVTGSNISNIDGILRTNGTTNLYLVNPNGITFGANAKLDIAGSFSASTANSVKFFDGSEFSATNPQAPPLLNVNVPLGLQYGNSNAGATISNSGNLVAGQDLVLNADRLDLQGALQAGRDLTLQAQDLVKIRDTSTSPFFAVAGRDLLIQGNQLVDIFTFNHRNSGFWSGGNMLLRSQNPVIGDAHFYAGKNLKIEKLNGSLGNLISPNDPVILANGDVSLGDYTGASLHILSGGSVTLGNVTIDSTGTVATTINPNNTTLFNATNTYADLATYGGALGAPSITIDGSQQATLDVRAGVDWSQLGGLSTNQVLGTFALPNTAPTYAATPSNANITINGNIRVSQPNGLVLLTNQFLPNALTGTISARGIDTSTNLSGVNGGDITIDGRGDIAISNAALRSYVSVFENAGNGGAISFSTSNGNISLTNSNLDTYVSVYANTGNGGAISLSALNGGIELTNSFLSSFSSSVFGNSSREGGAISLSSANGNISLTDSDLRSYSQSIFDNAGSGGSISLSSANGNISLNNSNPSSYSTARTGTGNAGNGGAVTFSTSNGNISLINSLTLTQSLAEFGSGNAGNGGAISFSTSNGNITLDNSTSVANSQSRSGDVGNGGAISFFNSNGNIYLTGSSAIVDGKDGGAISFTNSNGNILLSGLVLRSNSTSINGGDGGAISISNNNGDITGSLISSTLSISGNGGAISFSNTNGNISFTRSVFSSNSQSNTSDSGNGGMISFSNANGNISLDVSPLYSYSQSDSGNAGNGGAISFFTSNGNISLESSSPSSYSSSNSGNAGNAGEISYSTSNGNISLNNSFSSAYSQSSFGNAGIGGAISFYTPNGNISLTNSASFAYSITNVGNAGNGGAVSFFTSNGNISLIRSASYSFTNSTNGNVGNAGEIFLFASNGSITTTGARRYLLATAISKLGESGSGGDIKLVAKDQISNFEILTQSSTGQAGAVKIDGTGDLAITNLQISTSQNVSFDAPFTGPITFEVGESGISGDVAIANSVGSLTFDQTKINTVTQSKDPAGNIIISSPTMITFQNNSNVIATTNAQGKAGDISINAPIVKINDNSKLLAETNGTGTGGNITINAPSSVDLTRLLDAFPILSVQTNNAGKAGSIVINTPTLTLTDRARITATASATATNPNGGGSITLNASQMNLFGTVGVFAETQGISPAGTLRLNPYNNLGYLNIALAPNSQISASTSSIGNGGDLFVTAPQSIAIAGQGKLAVETTGLMDNAGKAGNITFTTKQLTLSDGVLVSASTSGRGKAGDIFVRADDFTISNSAQIQTATSSIGDSGTIDVRVVNQFNLSGSKTGLFANTLANSTGRGGDIFIDPVSVTLRDGAQIAVGSLGAGIGGNITLISNFLTLLNDSSITAETASANGGNITLSIPSILLLRYGSQISTTAGTALAGGNGGNVNITAGFIVALPKENSDIFANAFTGNGGNINLTTNGIFGLEFRPVLTTLSDIAASSQFGVNGTVNINTPGVDPSKGLTNLPVDIGDASKLVSQKCLADRQDSAFVITGRGGIPASPADVISGNNLQENLGTPSDQLSNQLASPSSKLMSQSPKQQVNTDRIIEAQGWTINPYGEVSLVAEIPKAIPSPSWVRQIQCR</sequence>
<dbReference type="InterPro" id="IPR011050">
    <property type="entry name" value="Pectin_lyase_fold/virulence"/>
</dbReference>
<reference evidence="4 5" key="1">
    <citation type="journal article" date="2020" name="ISME J.">
        <title>Comparative genomics reveals insights into cyanobacterial evolution and habitat adaptation.</title>
        <authorList>
            <person name="Chen M.Y."/>
            <person name="Teng W.K."/>
            <person name="Zhao L."/>
            <person name="Hu C.X."/>
            <person name="Zhou Y.K."/>
            <person name="Han B.P."/>
            <person name="Song L.R."/>
            <person name="Shu W.S."/>
        </authorList>
    </citation>
    <scope>NUCLEOTIDE SEQUENCE [LARGE SCALE GENOMIC DNA]</scope>
    <source>
        <strain evidence="4 5">FACHB-1050</strain>
    </source>
</reference>
<keyword evidence="2" id="KW-0732">Signal</keyword>
<name>A0ABR8CCQ0_9CYAN</name>
<dbReference type="Pfam" id="PF05860">
    <property type="entry name" value="TPS"/>
    <property type="match status" value="1"/>
</dbReference>
<feature type="domain" description="Filamentous haemagglutinin FhaB/tRNA nuclease CdiA-like TPS" evidence="3">
    <location>
        <begin position="36"/>
        <end position="149"/>
    </location>
</feature>
<evidence type="ECO:0000313" key="4">
    <source>
        <dbReference type="EMBL" id="MBD2318504.1"/>
    </source>
</evidence>
<evidence type="ECO:0000256" key="2">
    <source>
        <dbReference type="SAM" id="SignalP"/>
    </source>
</evidence>
<evidence type="ECO:0000256" key="1">
    <source>
        <dbReference type="SAM" id="MobiDB-lite"/>
    </source>
</evidence>
<protein>
    <submittedName>
        <fullName evidence="4">Filamentous hemagglutinin N-terminal domain-containing protein</fullName>
    </submittedName>
</protein>
<dbReference type="SMART" id="SM00912">
    <property type="entry name" value="Haemagg_act"/>
    <property type="match status" value="1"/>
</dbReference>
<feature type="signal peptide" evidence="2">
    <location>
        <begin position="1"/>
        <end position="26"/>
    </location>
</feature>
<dbReference type="Proteomes" id="UP000618445">
    <property type="component" value="Unassembled WGS sequence"/>
</dbReference>